<evidence type="ECO:0000256" key="12">
    <source>
        <dbReference type="PIRSR" id="PIRSR604809-1"/>
    </source>
</evidence>
<feature type="binding site" evidence="14">
    <location>
        <position position="131"/>
    </location>
    <ligand>
        <name>Mg(2+)</name>
        <dbReference type="ChEBI" id="CHEBI:18420"/>
        <label>1</label>
    </ligand>
</feature>
<dbReference type="NCBIfam" id="TIGR00653">
    <property type="entry name" value="GlnA"/>
    <property type="match status" value="1"/>
</dbReference>
<dbReference type="SUPFAM" id="SSF54368">
    <property type="entry name" value="Glutamine synthetase, N-terminal domain"/>
    <property type="match status" value="1"/>
</dbReference>
<dbReference type="AlphaFoldDB" id="A0A9D1EJW6"/>
<evidence type="ECO:0000256" key="15">
    <source>
        <dbReference type="PROSITE-ProRule" id="PRU01330"/>
    </source>
</evidence>
<dbReference type="SMART" id="SM01230">
    <property type="entry name" value="Gln-synt_C"/>
    <property type="match status" value="1"/>
</dbReference>
<feature type="binding site" evidence="14">
    <location>
        <position position="244"/>
    </location>
    <ligand>
        <name>Mg(2+)</name>
        <dbReference type="ChEBI" id="CHEBI:18420"/>
        <label>1</label>
    </ligand>
</feature>
<dbReference type="EC" id="6.3.1.2" evidence="3"/>
<evidence type="ECO:0000256" key="6">
    <source>
        <dbReference type="ARBA" id="ARBA00022598"/>
    </source>
</evidence>
<keyword evidence="6 19" id="KW-0436">Ligase</keyword>
<evidence type="ECO:0000256" key="7">
    <source>
        <dbReference type="ARBA" id="ARBA00022723"/>
    </source>
</evidence>
<comment type="similarity">
    <text evidence="2 15 16">Belongs to the glutamine synthetase family.</text>
</comment>
<dbReference type="PROSITE" id="PS51986">
    <property type="entry name" value="GS_BETA_GRASP"/>
    <property type="match status" value="1"/>
</dbReference>
<accession>A0A9D1EJW6</accession>
<keyword evidence="5" id="KW-0963">Cytoplasm</keyword>
<dbReference type="GO" id="GO:0005737">
    <property type="term" value="C:cytoplasm"/>
    <property type="evidence" value="ECO:0007669"/>
    <property type="project" value="UniProtKB-SubCell"/>
</dbReference>
<feature type="domain" description="GS beta-grasp" evidence="17">
    <location>
        <begin position="16"/>
        <end position="101"/>
    </location>
</feature>
<feature type="binding site" evidence="12">
    <location>
        <begin position="239"/>
        <end position="240"/>
    </location>
    <ligand>
        <name>L-glutamate</name>
        <dbReference type="ChEBI" id="CHEBI:29985"/>
    </ligand>
</feature>
<evidence type="ECO:0000256" key="1">
    <source>
        <dbReference type="ARBA" id="ARBA00004496"/>
    </source>
</evidence>
<feature type="binding site" evidence="14">
    <location>
        <position position="188"/>
    </location>
    <ligand>
        <name>Mg(2+)</name>
        <dbReference type="ChEBI" id="CHEBI:18420"/>
        <label>1</label>
    </ligand>
</feature>
<dbReference type="Gene3D" id="3.10.20.70">
    <property type="entry name" value="Glutamine synthetase, N-terminal domain"/>
    <property type="match status" value="1"/>
</dbReference>
<dbReference type="InterPro" id="IPR004809">
    <property type="entry name" value="Gln_synth_I"/>
</dbReference>
<evidence type="ECO:0000256" key="2">
    <source>
        <dbReference type="ARBA" id="ARBA00009897"/>
    </source>
</evidence>
<dbReference type="SUPFAM" id="SSF55931">
    <property type="entry name" value="Glutamine synthetase/guanido kinase"/>
    <property type="match status" value="1"/>
</dbReference>
<dbReference type="PROSITE" id="PS51987">
    <property type="entry name" value="GS_CATALYTIC"/>
    <property type="match status" value="1"/>
</dbReference>
<feature type="binding site" evidence="14">
    <location>
        <position position="332"/>
    </location>
    <ligand>
        <name>Mg(2+)</name>
        <dbReference type="ChEBI" id="CHEBI:18420"/>
        <label>1</label>
    </ligand>
</feature>
<evidence type="ECO:0000256" key="16">
    <source>
        <dbReference type="RuleBase" id="RU000384"/>
    </source>
</evidence>
<dbReference type="GO" id="GO:0006542">
    <property type="term" value="P:glutamine biosynthetic process"/>
    <property type="evidence" value="ECO:0007669"/>
    <property type="project" value="InterPro"/>
</dbReference>
<feature type="binding site" evidence="13">
    <location>
        <position position="315"/>
    </location>
    <ligand>
        <name>ATP</name>
        <dbReference type="ChEBI" id="CHEBI:30616"/>
    </ligand>
</feature>
<keyword evidence="7 14" id="KW-0479">Metal-binding</keyword>
<organism evidence="19 20">
    <name type="scientific">Candidatus Egerieimonas intestinavium</name>
    <dbReference type="NCBI Taxonomy" id="2840777"/>
    <lineage>
        <taxon>Bacteria</taxon>
        <taxon>Bacillati</taxon>
        <taxon>Bacillota</taxon>
        <taxon>Clostridia</taxon>
        <taxon>Lachnospirales</taxon>
        <taxon>Lachnospiraceae</taxon>
        <taxon>Lachnospiraceae incertae sedis</taxon>
        <taxon>Candidatus Egerieimonas</taxon>
    </lineage>
</organism>
<evidence type="ECO:0000259" key="17">
    <source>
        <dbReference type="PROSITE" id="PS51986"/>
    </source>
</evidence>
<dbReference type="InterPro" id="IPR014746">
    <property type="entry name" value="Gln_synth/guanido_kin_cat_dom"/>
</dbReference>
<feature type="binding site" evidence="12">
    <location>
        <position position="334"/>
    </location>
    <ligand>
        <name>L-glutamate</name>
        <dbReference type="ChEBI" id="CHEBI:29985"/>
    </ligand>
</feature>
<comment type="cofactor">
    <cofactor evidence="14">
        <name>Mg(2+)</name>
        <dbReference type="ChEBI" id="CHEBI:18420"/>
    </cofactor>
    <text evidence="14">Binds 2 Mg(2+) ions per subunit.</text>
</comment>
<dbReference type="Pfam" id="PF00120">
    <property type="entry name" value="Gln-synt_C"/>
    <property type="match status" value="1"/>
</dbReference>
<feature type="binding site" evidence="12">
    <location>
        <position position="297"/>
    </location>
    <ligand>
        <name>L-glutamate</name>
        <dbReference type="ChEBI" id="CHEBI:29985"/>
    </ligand>
</feature>
<feature type="binding site" evidence="12">
    <location>
        <position position="315"/>
    </location>
    <ligand>
        <name>L-glutamate</name>
        <dbReference type="ChEBI" id="CHEBI:29985"/>
    </ligand>
</feature>
<evidence type="ECO:0000256" key="10">
    <source>
        <dbReference type="ARBA" id="ARBA00030136"/>
    </source>
</evidence>
<keyword evidence="8 13" id="KW-0547">Nucleotide-binding</keyword>
<dbReference type="EMBL" id="DVHU01000068">
    <property type="protein sequence ID" value="HIR93278.1"/>
    <property type="molecule type" value="Genomic_DNA"/>
</dbReference>
<dbReference type="InterPro" id="IPR008147">
    <property type="entry name" value="Gln_synt_N"/>
</dbReference>
<dbReference type="Proteomes" id="UP000886841">
    <property type="component" value="Unassembled WGS sequence"/>
</dbReference>
<feature type="binding site" evidence="14">
    <location>
        <position position="195"/>
    </location>
    <ligand>
        <name>Mg(2+)</name>
        <dbReference type="ChEBI" id="CHEBI:18420"/>
        <label>1</label>
    </ligand>
</feature>
<evidence type="ECO:0000313" key="19">
    <source>
        <dbReference type="EMBL" id="HIR93278.1"/>
    </source>
</evidence>
<dbReference type="Pfam" id="PF03951">
    <property type="entry name" value="Gln-synt_N"/>
    <property type="match status" value="1"/>
</dbReference>
<evidence type="ECO:0000256" key="11">
    <source>
        <dbReference type="ARBA" id="ARBA00030668"/>
    </source>
</evidence>
<protein>
    <recommendedName>
        <fullName evidence="4">Glutamine synthetase</fullName>
        <ecNumber evidence="3">6.3.1.2</ecNumber>
    </recommendedName>
    <alternativeName>
        <fullName evidence="11">Glutamate--ammonia ligase</fullName>
    </alternativeName>
    <alternativeName>
        <fullName evidence="10">Glutamine synthetase I alpha</fullName>
    </alternativeName>
</protein>
<feature type="domain" description="GS catalytic" evidence="18">
    <location>
        <begin position="108"/>
        <end position="427"/>
    </location>
</feature>
<name>A0A9D1EJW6_9FIRM</name>
<dbReference type="InterPro" id="IPR036651">
    <property type="entry name" value="Gln_synt_N_sf"/>
</dbReference>
<proteinExistence type="inferred from homology"/>
<keyword evidence="14" id="KW-0460">Magnesium</keyword>
<comment type="subcellular location">
    <subcellularLocation>
        <location evidence="1">Cytoplasm</location>
    </subcellularLocation>
</comment>
<evidence type="ECO:0000256" key="5">
    <source>
        <dbReference type="ARBA" id="ARBA00022490"/>
    </source>
</evidence>
<dbReference type="GO" id="GO:0046872">
    <property type="term" value="F:metal ion binding"/>
    <property type="evidence" value="ECO:0007669"/>
    <property type="project" value="UniProtKB-KW"/>
</dbReference>
<evidence type="ECO:0000256" key="9">
    <source>
        <dbReference type="ARBA" id="ARBA00022840"/>
    </source>
</evidence>
<sequence>MERGTRERLLELVEDNDVEFIRLQFTDMLGNLKNIAITSSQLEDALDNKCLVDVSSIAGFREEEDADMYLYPDPDTFVILPWRPQQGRVARLLCDIYTPEHEPYAMCCRQILDRVLKKAKEEGYSFYVEPECEFFLFHTDENGIPTTLTHERAGYLDIGPVDFGENARRDIVLNLEDMGFEVTSSHHESAPAQHEVDFHTGKAMKTADMIMTFKMAVRSIAKRHGLHATFMPKPRTDTNGSGMHVHMSLYKDGRNVFYDPKDKRGLSQEAYYFLGGLLHRCRSMAVFTNPLVNSYKRLQPGYDAPTKISWQSQDRNALIRLPRRVREDPRIELRSPDAASNPYLVFALCLAAGLEGIHQKRMPGKEQEDSLPENLKEAIWEAEQDTWLGSVLGEQFLQRYLEEKKGEWKEYAKQVSNWERELYLYRY</sequence>
<dbReference type="Gene3D" id="3.30.590.10">
    <property type="entry name" value="Glutamine synthetase/guanido kinase, catalytic domain"/>
    <property type="match status" value="1"/>
</dbReference>
<evidence type="ECO:0000256" key="4">
    <source>
        <dbReference type="ARBA" id="ARBA00021364"/>
    </source>
</evidence>
<gene>
    <name evidence="19" type="primary">glnA</name>
    <name evidence="19" type="ORF">IAB98_07675</name>
</gene>
<feature type="binding site" evidence="13">
    <location>
        <begin position="246"/>
        <end position="248"/>
    </location>
    <ligand>
        <name>ATP</name>
        <dbReference type="ChEBI" id="CHEBI:30616"/>
    </ligand>
</feature>
<evidence type="ECO:0000256" key="8">
    <source>
        <dbReference type="ARBA" id="ARBA00022741"/>
    </source>
</evidence>
<dbReference type="PANTHER" id="PTHR43785">
    <property type="entry name" value="GAMMA-GLUTAMYLPUTRESCINE SYNTHETASE"/>
    <property type="match status" value="1"/>
</dbReference>
<reference evidence="19" key="1">
    <citation type="submission" date="2020-10" db="EMBL/GenBank/DDBJ databases">
        <authorList>
            <person name="Gilroy R."/>
        </authorList>
    </citation>
    <scope>NUCLEOTIDE SEQUENCE</scope>
    <source>
        <strain evidence="19">ChiSxjej1B13-7041</strain>
    </source>
</reference>
<feature type="binding site" evidence="14">
    <location>
        <position position="133"/>
    </location>
    <ligand>
        <name>Mg(2+)</name>
        <dbReference type="ChEBI" id="CHEBI:18420"/>
        <label>1</label>
    </ligand>
</feature>
<evidence type="ECO:0000313" key="20">
    <source>
        <dbReference type="Proteomes" id="UP000886841"/>
    </source>
</evidence>
<evidence type="ECO:0000259" key="18">
    <source>
        <dbReference type="PROSITE" id="PS51987"/>
    </source>
</evidence>
<dbReference type="GO" id="GO:0004356">
    <property type="term" value="F:glutamine synthetase activity"/>
    <property type="evidence" value="ECO:0007669"/>
    <property type="project" value="UniProtKB-EC"/>
</dbReference>
<dbReference type="GO" id="GO:0005524">
    <property type="term" value="F:ATP binding"/>
    <property type="evidence" value="ECO:0007669"/>
    <property type="project" value="UniProtKB-KW"/>
</dbReference>
<keyword evidence="9 13" id="KW-0067">ATP-binding</keyword>
<comment type="caution">
    <text evidence="19">The sequence shown here is derived from an EMBL/GenBank/DDBJ whole genome shotgun (WGS) entry which is preliminary data.</text>
</comment>
<evidence type="ECO:0000256" key="3">
    <source>
        <dbReference type="ARBA" id="ARBA00012937"/>
    </source>
</evidence>
<dbReference type="InterPro" id="IPR008146">
    <property type="entry name" value="Gln_synth_cat_dom"/>
</dbReference>
<evidence type="ECO:0000256" key="14">
    <source>
        <dbReference type="PIRSR" id="PIRSR604809-3"/>
    </source>
</evidence>
<reference evidence="19" key="2">
    <citation type="journal article" date="2021" name="PeerJ">
        <title>Extensive microbial diversity within the chicken gut microbiome revealed by metagenomics and culture.</title>
        <authorList>
            <person name="Gilroy R."/>
            <person name="Ravi A."/>
            <person name="Getino M."/>
            <person name="Pursley I."/>
            <person name="Horton D.L."/>
            <person name="Alikhan N.F."/>
            <person name="Baker D."/>
            <person name="Gharbi K."/>
            <person name="Hall N."/>
            <person name="Watson M."/>
            <person name="Adriaenssens E.M."/>
            <person name="Foster-Nyarko E."/>
            <person name="Jarju S."/>
            <person name="Secka A."/>
            <person name="Antonio M."/>
            <person name="Oren A."/>
            <person name="Chaudhuri R.R."/>
            <person name="La Ragione R."/>
            <person name="Hildebrand F."/>
            <person name="Pallen M.J."/>
        </authorList>
    </citation>
    <scope>NUCLEOTIDE SEQUENCE</scope>
    <source>
        <strain evidence="19">ChiSxjej1B13-7041</strain>
    </source>
</reference>
<dbReference type="PANTHER" id="PTHR43785:SF12">
    <property type="entry name" value="TYPE-1 GLUTAMINE SYNTHETASE 2"/>
    <property type="match status" value="1"/>
</dbReference>
<evidence type="ECO:0000256" key="13">
    <source>
        <dbReference type="PIRSR" id="PIRSR604809-2"/>
    </source>
</evidence>